<accession>A0A6G1G943</accession>
<dbReference type="EMBL" id="ML975153">
    <property type="protein sequence ID" value="KAF1814533.1"/>
    <property type="molecule type" value="Genomic_DNA"/>
</dbReference>
<evidence type="ECO:0000313" key="4">
    <source>
        <dbReference type="Proteomes" id="UP000504638"/>
    </source>
</evidence>
<feature type="transmembrane region" description="Helical" evidence="2">
    <location>
        <begin position="120"/>
        <end position="141"/>
    </location>
</feature>
<feature type="region of interest" description="Disordered" evidence="1">
    <location>
        <begin position="184"/>
        <end position="308"/>
    </location>
</feature>
<evidence type="ECO:0000256" key="2">
    <source>
        <dbReference type="SAM" id="Phobius"/>
    </source>
</evidence>
<dbReference type="AlphaFoldDB" id="A0A6G1G943"/>
<organism evidence="3">
    <name type="scientific">Eremomyces bilateralis CBS 781.70</name>
    <dbReference type="NCBI Taxonomy" id="1392243"/>
    <lineage>
        <taxon>Eukaryota</taxon>
        <taxon>Fungi</taxon>
        <taxon>Dikarya</taxon>
        <taxon>Ascomycota</taxon>
        <taxon>Pezizomycotina</taxon>
        <taxon>Dothideomycetes</taxon>
        <taxon>Dothideomycetes incertae sedis</taxon>
        <taxon>Eremomycetales</taxon>
        <taxon>Eremomycetaceae</taxon>
        <taxon>Eremomyces</taxon>
    </lineage>
</organism>
<feature type="compositionally biased region" description="Polar residues" evidence="1">
    <location>
        <begin position="66"/>
        <end position="86"/>
    </location>
</feature>
<reference evidence="3 5" key="1">
    <citation type="submission" date="2020-01" db="EMBL/GenBank/DDBJ databases">
        <authorList>
            <consortium name="DOE Joint Genome Institute"/>
            <person name="Haridas S."/>
            <person name="Albert R."/>
            <person name="Binder M."/>
            <person name="Bloem J."/>
            <person name="Labutti K."/>
            <person name="Salamov A."/>
            <person name="Andreopoulos B."/>
            <person name="Baker S.E."/>
            <person name="Barry K."/>
            <person name="Bills G."/>
            <person name="Bluhm B.H."/>
            <person name="Cannon C."/>
            <person name="Castanera R."/>
            <person name="Culley D.E."/>
            <person name="Daum C."/>
            <person name="Ezra D."/>
            <person name="Gonzalez J.B."/>
            <person name="Henrissat B."/>
            <person name="Kuo A."/>
            <person name="Liang C."/>
            <person name="Lipzen A."/>
            <person name="Lutzoni F."/>
            <person name="Magnuson J."/>
            <person name="Mondo S."/>
            <person name="Nolan M."/>
            <person name="Ohm R."/>
            <person name="Pangilinan J."/>
            <person name="Park H.-J."/>
            <person name="Ramirez L."/>
            <person name="Alfaro M."/>
            <person name="Sun H."/>
            <person name="Tritt A."/>
            <person name="Yoshinaga Y."/>
            <person name="Zwiers L.-H."/>
            <person name="Turgeon B.G."/>
            <person name="Goodwin S.B."/>
            <person name="Spatafora J.W."/>
            <person name="Crous P.W."/>
            <person name="Grigoriev I.V."/>
        </authorList>
    </citation>
    <scope>NUCLEOTIDE SEQUENCE</scope>
    <source>
        <strain evidence="3 5">CBS 781.70</strain>
    </source>
</reference>
<keyword evidence="2" id="KW-0472">Membrane</keyword>
<evidence type="ECO:0000256" key="1">
    <source>
        <dbReference type="SAM" id="MobiDB-lite"/>
    </source>
</evidence>
<gene>
    <name evidence="3 5" type="ORF">P152DRAFT_512872</name>
</gene>
<dbReference type="GeneID" id="54423344"/>
<feature type="compositionally biased region" description="Low complexity" evidence="1">
    <location>
        <begin position="87"/>
        <end position="100"/>
    </location>
</feature>
<reference evidence="5" key="2">
    <citation type="submission" date="2020-04" db="EMBL/GenBank/DDBJ databases">
        <authorList>
            <consortium name="NCBI Genome Project"/>
        </authorList>
    </citation>
    <scope>NUCLEOTIDE SEQUENCE</scope>
    <source>
        <strain evidence="5">CBS 781.70</strain>
    </source>
</reference>
<proteinExistence type="predicted"/>
<dbReference type="RefSeq" id="XP_033536164.1">
    <property type="nucleotide sequence ID" value="XM_033682774.1"/>
</dbReference>
<dbReference type="Proteomes" id="UP000504638">
    <property type="component" value="Unplaced"/>
</dbReference>
<feature type="compositionally biased region" description="Low complexity" evidence="1">
    <location>
        <begin position="260"/>
        <end position="273"/>
    </location>
</feature>
<keyword evidence="2" id="KW-0812">Transmembrane</keyword>
<evidence type="ECO:0000313" key="3">
    <source>
        <dbReference type="EMBL" id="KAF1814533.1"/>
    </source>
</evidence>
<evidence type="ECO:0008006" key="6">
    <source>
        <dbReference type="Google" id="ProtNLM"/>
    </source>
</evidence>
<name>A0A6G1G943_9PEZI</name>
<protein>
    <recommendedName>
        <fullName evidence="6">Mid2 domain-containing protein</fullName>
    </recommendedName>
</protein>
<feature type="compositionally biased region" description="Low complexity" evidence="1">
    <location>
        <begin position="24"/>
        <end position="48"/>
    </location>
</feature>
<feature type="region of interest" description="Disordered" evidence="1">
    <location>
        <begin position="1"/>
        <end position="104"/>
    </location>
</feature>
<keyword evidence="4" id="KW-1185">Reference proteome</keyword>
<reference evidence="5" key="3">
    <citation type="submission" date="2025-04" db="UniProtKB">
        <authorList>
            <consortium name="RefSeq"/>
        </authorList>
    </citation>
    <scope>IDENTIFICATION</scope>
    <source>
        <strain evidence="5">CBS 781.70</strain>
    </source>
</reference>
<sequence length="370" mass="37601">MDSVTDIPPPNDSSTLSPDPPSSPISSTSPPTSAPTSEPAPTSIPPTTLVITSIIGPSSDDPGSTVVVTLTSTPDPNPTPDETATGPSSSRSNAAPSAIPGGKDGDVVARSGLSAGAKTAIAVVVPVVVVALLVVGGILLWRKRKARKNAEEARRKEIEEYGFNPNNDPTLPAVGGVTESEMGENQAGYRGWGNTTTTAGTASHRKTSTTVSGGAAATGLSDNGSVPGGYRSPGSPPLGGNMDEHPDDALAHPMDGETIGALGAGPAASANAGNMRRGPSNASSSYSAGQRSEQSSGDAPIPVDSQQYYDNGYYNQNAYDVAYNHGMAGAGNEGNGQQPVIRDVSARRNTRIENPSVWPQQGNSGIAQNF</sequence>
<dbReference type="OrthoDB" id="5411678at2759"/>
<evidence type="ECO:0000313" key="5">
    <source>
        <dbReference type="RefSeq" id="XP_033536164.1"/>
    </source>
</evidence>
<feature type="compositionally biased region" description="Polar residues" evidence="1">
    <location>
        <begin position="280"/>
        <end position="297"/>
    </location>
</feature>
<keyword evidence="2" id="KW-1133">Transmembrane helix</keyword>
<feature type="compositionally biased region" description="Low complexity" evidence="1">
    <location>
        <begin position="193"/>
        <end position="221"/>
    </location>
</feature>